<dbReference type="GO" id="GO:0005694">
    <property type="term" value="C:chromosome"/>
    <property type="evidence" value="ECO:0007669"/>
    <property type="project" value="UniProtKB-ARBA"/>
</dbReference>
<reference evidence="11 12" key="1">
    <citation type="submission" date="2017-10" db="EMBL/GenBank/DDBJ databases">
        <title>A novel species of cold-tolerant Malassezia isolated from bats.</title>
        <authorList>
            <person name="Lorch J.M."/>
            <person name="Palmer J.M."/>
            <person name="Vanderwolf K.J."/>
            <person name="Schmidt K.Z."/>
            <person name="Verant M.L."/>
            <person name="Weller T.J."/>
            <person name="Blehert D.S."/>
        </authorList>
    </citation>
    <scope>NUCLEOTIDE SEQUENCE [LARGE SCALE GENOMIC DNA]</scope>
    <source>
        <strain evidence="11 12">NWHC:44797-103</strain>
    </source>
</reference>
<keyword evidence="3" id="KW-0378">Hydrolase</keyword>
<dbReference type="Pfam" id="PF12726">
    <property type="entry name" value="SEN1_N"/>
    <property type="match status" value="1"/>
</dbReference>
<evidence type="ECO:0000256" key="3">
    <source>
        <dbReference type="ARBA" id="ARBA00022801"/>
    </source>
</evidence>
<keyword evidence="4" id="KW-0347">Helicase</keyword>
<dbReference type="FunFam" id="3.40.50.300:FF:000326">
    <property type="entry name" value="P-loop containing nucleoside triphosphate hydrolase"/>
    <property type="match status" value="1"/>
</dbReference>
<evidence type="ECO:0000256" key="7">
    <source>
        <dbReference type="SAM" id="MobiDB-lite"/>
    </source>
</evidence>
<evidence type="ECO:0000313" key="11">
    <source>
        <dbReference type="EMBL" id="PKI84456.1"/>
    </source>
</evidence>
<evidence type="ECO:0000256" key="2">
    <source>
        <dbReference type="ARBA" id="ARBA00022741"/>
    </source>
</evidence>
<comment type="similarity">
    <text evidence="1">Belongs to the DNA2/NAM7 helicase family.</text>
</comment>
<dbReference type="InterPro" id="IPR045055">
    <property type="entry name" value="DNA2/NAM7-like"/>
</dbReference>
<feature type="compositionally biased region" description="Basic and acidic residues" evidence="7">
    <location>
        <begin position="1638"/>
        <end position="1650"/>
    </location>
</feature>
<evidence type="ECO:0000256" key="5">
    <source>
        <dbReference type="ARBA" id="ARBA00022840"/>
    </source>
</evidence>
<evidence type="ECO:0000256" key="6">
    <source>
        <dbReference type="SAM" id="Coils"/>
    </source>
</evidence>
<evidence type="ECO:0000259" key="9">
    <source>
        <dbReference type="Pfam" id="PF13086"/>
    </source>
</evidence>
<accession>A0A2N1JD32</accession>
<feature type="compositionally biased region" description="Polar residues" evidence="7">
    <location>
        <begin position="1744"/>
        <end position="1759"/>
    </location>
</feature>
<feature type="domain" description="DNA2/NAM7 helicase helicase" evidence="9">
    <location>
        <begin position="1109"/>
        <end position="1376"/>
    </location>
</feature>
<organism evidence="11 12">
    <name type="scientific">Malassezia vespertilionis</name>
    <dbReference type="NCBI Taxonomy" id="2020962"/>
    <lineage>
        <taxon>Eukaryota</taxon>
        <taxon>Fungi</taxon>
        <taxon>Dikarya</taxon>
        <taxon>Basidiomycota</taxon>
        <taxon>Ustilaginomycotina</taxon>
        <taxon>Malasseziomycetes</taxon>
        <taxon>Malasseziales</taxon>
        <taxon>Malasseziaceae</taxon>
        <taxon>Malassezia</taxon>
    </lineage>
</organism>
<dbReference type="STRING" id="2020962.A0A2N1JD32"/>
<keyword evidence="6" id="KW-0175">Coiled coil</keyword>
<dbReference type="Pfam" id="PF13086">
    <property type="entry name" value="AAA_11"/>
    <property type="match status" value="1"/>
</dbReference>
<dbReference type="GO" id="GO:0016604">
    <property type="term" value="C:nuclear body"/>
    <property type="evidence" value="ECO:0007669"/>
    <property type="project" value="TreeGrafter"/>
</dbReference>
<feature type="region of interest" description="Disordered" evidence="7">
    <location>
        <begin position="1735"/>
        <end position="1778"/>
    </location>
</feature>
<dbReference type="PANTHER" id="PTHR10887">
    <property type="entry name" value="DNA2/NAM7 HELICASE FAMILY"/>
    <property type="match status" value="1"/>
</dbReference>
<name>A0A2N1JD32_9BASI</name>
<dbReference type="GO" id="GO:0005524">
    <property type="term" value="F:ATP binding"/>
    <property type="evidence" value="ECO:0007669"/>
    <property type="project" value="UniProtKB-KW"/>
</dbReference>
<dbReference type="OrthoDB" id="6513042at2759"/>
<feature type="region of interest" description="Disordered" evidence="7">
    <location>
        <begin position="756"/>
        <end position="856"/>
    </location>
</feature>
<feature type="domain" description="Helicase Sen1 N-terminal" evidence="8">
    <location>
        <begin position="175"/>
        <end position="642"/>
    </location>
</feature>
<evidence type="ECO:0000313" key="12">
    <source>
        <dbReference type="Proteomes" id="UP000232875"/>
    </source>
</evidence>
<keyword evidence="12" id="KW-1185">Reference proteome</keyword>
<evidence type="ECO:0000259" key="10">
    <source>
        <dbReference type="Pfam" id="PF13087"/>
    </source>
</evidence>
<sequence length="1778" mass="197160">MWRVCQRVLCTVVMQWRTGRHVAVPQEGCTTAQAYCAVVESVVKVPHDPKVSALLAALPQACSLDEASTEMRVALVSVCKTLRHAQFRDTRSWECILATLNACPAAALLCHATIMDAVHDPAAPLEHVLAGLVFVLHACAPSQLWETGEGRWLPILVLNSILDHKYLDVMPPELVFAVLALFMRSLYTHAPALYDQSLKLIMHALMEQRQHMCETASVRERYGTMGTLLLEERIVAVLHLAWEDGQSPGLYLRGDPAITTVLELYTPQILQAAEKTPRLARTLGLAMAHDATKVVNTWLYLAESKREMERLRKKYAQKDPMDDGADEHLYREALQTYGAAMQPPTFATEVWRHIALGFGTYTVSAPLAAYFIAAAALCAPVYPAPLNEHEKPKRLTSAPSPAYDTFALLVTQVVVQERHAMMTILELYVHAVDTASMSMKTVLARCLDPLPTLLASASTEMAEATWRLLRTVEDDSLSHFDLLQACLLRNGKCGAQGLLQFLETYQYIAAALPSAVHGAQGTIQFLDELLHVLCDQNFGLLHPFIGWDVDHVVLLALWEAIANCIALIFEKVPGWSRYVSREALLPWLSKVPALVSYMLKSTRIMHEAVPASATKCTEALAVPLDSAILWLRLNNEELLNEVLDYIRRVVQRFRREGLALPQHVIQHAVDFLTQQLDIASDSKRKTLLSTPQLELILEEFLALPRTHRAPPQPKKEGPLRQQTLSFGQSVPVIDLTTNASPKPRPNLFHAAQQLATGNRNRVGRSEKPAAAGALSKFRNEFQATRNIARKPHAPSRTLDPEEPRGPLATTGAAGIPVLPPVPVKKLAVESESESSSSEEEAKGLDALASPRKQAPPKIVQPLRRSVVLLEDAALQNTMRKANDAQRQRRLREPADYSELYKCILSWDVGETSTFPPPFHGDLLNTACKPVSATFSNVQDYMRVYGALFLLECWAQFQQAVEVLHEAESIPVALQRTGSVDTFTDLDCDAAKAPKHCTFSDTDIVCLTCTPKDQKTIRVLGKVRLVQKRIHLSVRLHLTTPAQRSALAYLQQPGWHMSKFLSITTLCREYAALCSVPDLTLAHDILKAHTATRASVKQADIDAAVRKFGINVPQAEAILGSMRTPGFSLIQGPPGTGKTKTISALVATFLSRRRRAEDGSGQRSKLLLCAPSNAAIDEMVARIKDGVYVDGNLIQPRLVRLGREDAVNPAVRDTTLSVVTERRMHVGAGVAKREEKARKRLRQVEEELQRKYEEQSRTNDKGAARKLQLTLNELRDQRMEVKEELESVRRSMESTEDMSALRHHEVRAQVLHESEIVCATLAGAGHSLLYPHTFETVVIDEAVQAVELSALIPLRYQCNQCIMVGDPKQLPPTVISRQAETLGYTQSLFVRMYTQRPDNLYLLNIQYRMHPAISVFPSTAFYDNRLVDGEGMEKHAARPWHNVALFAPFRFLDIGGAPEEKARGHSLQNRAEADAAIRLYEALERHVQEPIAGKVGFVSMYKGQVQLLRSMFVARFGREHAEFAEFSSVDGFQGQEKDIIILSCVRSNAKGVIGFLGDYRRLNVALTRARSNMFVIGNAQMLHDADPVWKKLVGEAVSRRLLLSVCRELFANPMRALPSAVQPPDSSPQKRSIQGVDAWPKRRVLEHDTQRRVSKPRTAGRVPPKAMASAAPAANVPAQAPLTAHAVPQKPPTKVPALPVKPAPVPKHVHTPAQVAPTRSEAPPNAGKWAAIVARAKEKNIGPQRKSSTTPIRPGESQTKADGPSWLRPMRPGHTRKPR</sequence>
<evidence type="ECO:0000256" key="1">
    <source>
        <dbReference type="ARBA" id="ARBA00007913"/>
    </source>
</evidence>
<dbReference type="Pfam" id="PF13087">
    <property type="entry name" value="AAA_12"/>
    <property type="match status" value="1"/>
</dbReference>
<feature type="coiled-coil region" evidence="6">
    <location>
        <begin position="1230"/>
        <end position="1297"/>
    </location>
</feature>
<keyword evidence="2" id="KW-0547">Nucleotide-binding</keyword>
<dbReference type="Gene3D" id="3.40.50.300">
    <property type="entry name" value="P-loop containing nucleotide triphosphate hydrolases"/>
    <property type="match status" value="2"/>
</dbReference>
<protein>
    <submittedName>
        <fullName evidence="11">Sen1p</fullName>
    </submittedName>
</protein>
<feature type="domain" description="DNA2/NAM7 helicase-like C-terminal" evidence="10">
    <location>
        <begin position="1383"/>
        <end position="1578"/>
    </location>
</feature>
<dbReference type="InterPro" id="IPR027417">
    <property type="entry name" value="P-loop_NTPase"/>
</dbReference>
<dbReference type="GO" id="GO:0004386">
    <property type="term" value="F:helicase activity"/>
    <property type="evidence" value="ECO:0007669"/>
    <property type="project" value="UniProtKB-KW"/>
</dbReference>
<dbReference type="GO" id="GO:0016787">
    <property type="term" value="F:hydrolase activity"/>
    <property type="evidence" value="ECO:0007669"/>
    <property type="project" value="UniProtKB-KW"/>
</dbReference>
<evidence type="ECO:0000259" key="8">
    <source>
        <dbReference type="Pfam" id="PF12726"/>
    </source>
</evidence>
<dbReference type="InterPro" id="IPR041677">
    <property type="entry name" value="DNA2/NAM7_AAA_11"/>
</dbReference>
<dbReference type="InterPro" id="IPR041679">
    <property type="entry name" value="DNA2/NAM7-like_C"/>
</dbReference>
<feature type="region of interest" description="Disordered" evidence="7">
    <location>
        <begin position="1617"/>
        <end position="1668"/>
    </location>
</feature>
<dbReference type="GO" id="GO:0006369">
    <property type="term" value="P:termination of RNA polymerase II transcription"/>
    <property type="evidence" value="ECO:0007669"/>
    <property type="project" value="TreeGrafter"/>
</dbReference>
<dbReference type="Proteomes" id="UP000232875">
    <property type="component" value="Unassembled WGS sequence"/>
</dbReference>
<gene>
    <name evidence="11" type="primary">SEN1</name>
    <name evidence="11" type="ORF">MVES_001711</name>
</gene>
<dbReference type="GO" id="GO:0001147">
    <property type="term" value="F:transcription termination site sequence-specific DNA binding"/>
    <property type="evidence" value="ECO:0007669"/>
    <property type="project" value="TreeGrafter"/>
</dbReference>
<dbReference type="CDD" id="cd18042">
    <property type="entry name" value="DEXXQc_SETX"/>
    <property type="match status" value="1"/>
</dbReference>
<dbReference type="EMBL" id="KZ454989">
    <property type="protein sequence ID" value="PKI84456.1"/>
    <property type="molecule type" value="Genomic_DNA"/>
</dbReference>
<keyword evidence="5" id="KW-0067">ATP-binding</keyword>
<proteinExistence type="inferred from homology"/>
<dbReference type="SUPFAM" id="SSF52540">
    <property type="entry name" value="P-loop containing nucleoside triphosphate hydrolases"/>
    <property type="match status" value="1"/>
</dbReference>
<dbReference type="PANTHER" id="PTHR10887:SF495">
    <property type="entry name" value="HELICASE SENATAXIN ISOFORM X1-RELATED"/>
    <property type="match status" value="1"/>
</dbReference>
<dbReference type="InterPro" id="IPR047187">
    <property type="entry name" value="SF1_C_Upf1"/>
</dbReference>
<dbReference type="CDD" id="cd18808">
    <property type="entry name" value="SF1_C_Upf1"/>
    <property type="match status" value="1"/>
</dbReference>
<evidence type="ECO:0000256" key="4">
    <source>
        <dbReference type="ARBA" id="ARBA00022806"/>
    </source>
</evidence>
<dbReference type="InterPro" id="IPR024481">
    <property type="entry name" value="Helicase_Sen1_N"/>
</dbReference>